<evidence type="ECO:0000256" key="2">
    <source>
        <dbReference type="ARBA" id="ARBA00022539"/>
    </source>
</evidence>
<dbReference type="SUPFAM" id="SSF54001">
    <property type="entry name" value="Cysteine proteinases"/>
    <property type="match status" value="1"/>
</dbReference>
<dbReference type="Gene3D" id="3.90.70.30">
    <property type="entry name" value="Phytochelatin synthase, N-terminal domain"/>
    <property type="match status" value="1"/>
</dbReference>
<sequence>MINYHRQGLGQVGGGHFSPLGSYHPPTDSFLIMDVAKYKYPPVWVGAATLFSSLSTLRTVHTMIIPRHRSD</sequence>
<keyword evidence="7" id="KW-1185">Reference proteome</keyword>
<dbReference type="Proteomes" id="UP001224775">
    <property type="component" value="Unassembled WGS sequence"/>
</dbReference>
<dbReference type="InterPro" id="IPR007719">
    <property type="entry name" value="PCS_N"/>
</dbReference>
<comment type="caution">
    <text evidence="6">The sequence shown here is derived from an EMBL/GenBank/DDBJ whole genome shotgun (WGS) entry which is preliminary data.</text>
</comment>
<dbReference type="InterPro" id="IPR038156">
    <property type="entry name" value="PCS_N_sf"/>
</dbReference>
<dbReference type="AlphaFoldDB" id="A0AAD8YLQ2"/>
<dbReference type="Pfam" id="PF05023">
    <property type="entry name" value="Phytochelatin"/>
    <property type="match status" value="1"/>
</dbReference>
<dbReference type="InterPro" id="IPR040409">
    <property type="entry name" value="PCS-like"/>
</dbReference>
<dbReference type="PANTHER" id="PTHR33447:SF20">
    <property type="entry name" value="GLUTATHIONE GAMMA-GLUTAMYLCYSTEINYLTRANSFERASE"/>
    <property type="match status" value="1"/>
</dbReference>
<dbReference type="EMBL" id="JATAAI010000002">
    <property type="protein sequence ID" value="KAK1747530.1"/>
    <property type="molecule type" value="Genomic_DNA"/>
</dbReference>
<keyword evidence="3" id="KW-0808">Transferase</keyword>
<evidence type="ECO:0000256" key="4">
    <source>
        <dbReference type="ARBA" id="ARBA00022723"/>
    </source>
</evidence>
<dbReference type="GO" id="GO:0046938">
    <property type="term" value="P:phytochelatin biosynthetic process"/>
    <property type="evidence" value="ECO:0007669"/>
    <property type="project" value="InterPro"/>
</dbReference>
<dbReference type="GO" id="GO:0046872">
    <property type="term" value="F:metal ion binding"/>
    <property type="evidence" value="ECO:0007669"/>
    <property type="project" value="UniProtKB-KW"/>
</dbReference>
<feature type="domain" description="Peptidase C83" evidence="5">
    <location>
        <begin position="1"/>
        <end position="71"/>
    </location>
</feature>
<reference evidence="6" key="1">
    <citation type="submission" date="2023-06" db="EMBL/GenBank/DDBJ databases">
        <title>Survivors Of The Sea: Transcriptome response of Skeletonema marinoi to long-term dormancy.</title>
        <authorList>
            <person name="Pinder M.I.M."/>
            <person name="Kourtchenko O."/>
            <person name="Robertson E.K."/>
            <person name="Larsson T."/>
            <person name="Maumus F."/>
            <person name="Osuna-Cruz C.M."/>
            <person name="Vancaester E."/>
            <person name="Stenow R."/>
            <person name="Vandepoele K."/>
            <person name="Ploug H."/>
            <person name="Bruchert V."/>
            <person name="Godhe A."/>
            <person name="Topel M."/>
        </authorList>
    </citation>
    <scope>NUCLEOTIDE SEQUENCE</scope>
    <source>
        <strain evidence="6">R05AC</strain>
    </source>
</reference>
<keyword evidence="4" id="KW-0479">Metal-binding</keyword>
<evidence type="ECO:0000256" key="3">
    <source>
        <dbReference type="ARBA" id="ARBA00022679"/>
    </source>
</evidence>
<evidence type="ECO:0000259" key="5">
    <source>
        <dbReference type="PROSITE" id="PS51443"/>
    </source>
</evidence>
<evidence type="ECO:0000313" key="6">
    <source>
        <dbReference type="EMBL" id="KAK1747530.1"/>
    </source>
</evidence>
<protein>
    <recommendedName>
        <fullName evidence="1">glutathione gamma-glutamylcysteinyltransferase</fullName>
        <ecNumber evidence="1">2.3.2.15</ecNumber>
    </recommendedName>
</protein>
<evidence type="ECO:0000313" key="7">
    <source>
        <dbReference type="Proteomes" id="UP001224775"/>
    </source>
</evidence>
<dbReference type="PANTHER" id="PTHR33447">
    <property type="entry name" value="GLUTATHIONE GAMMA-GLUTAMYLCYSTEINYLTRANSFERASE"/>
    <property type="match status" value="1"/>
</dbReference>
<keyword evidence="2" id="KW-0104">Cadmium</keyword>
<evidence type="ECO:0000256" key="1">
    <source>
        <dbReference type="ARBA" id="ARBA00012468"/>
    </source>
</evidence>
<accession>A0AAD8YLQ2</accession>
<dbReference type="PROSITE" id="PS51443">
    <property type="entry name" value="PCS"/>
    <property type="match status" value="1"/>
</dbReference>
<organism evidence="6 7">
    <name type="scientific">Skeletonema marinoi</name>
    <dbReference type="NCBI Taxonomy" id="267567"/>
    <lineage>
        <taxon>Eukaryota</taxon>
        <taxon>Sar</taxon>
        <taxon>Stramenopiles</taxon>
        <taxon>Ochrophyta</taxon>
        <taxon>Bacillariophyta</taxon>
        <taxon>Coscinodiscophyceae</taxon>
        <taxon>Thalassiosirophycidae</taxon>
        <taxon>Thalassiosirales</taxon>
        <taxon>Skeletonemataceae</taxon>
        <taxon>Skeletonema</taxon>
        <taxon>Skeletonema marinoi-dohrnii complex</taxon>
    </lineage>
</organism>
<proteinExistence type="predicted"/>
<dbReference type="GO" id="GO:0016756">
    <property type="term" value="F:glutathione gamma-glutamylcysteinyltransferase activity"/>
    <property type="evidence" value="ECO:0007669"/>
    <property type="project" value="UniProtKB-EC"/>
</dbReference>
<gene>
    <name evidence="6" type="ORF">QTG54_001493</name>
</gene>
<name>A0AAD8YLQ2_9STRA</name>
<dbReference type="InterPro" id="IPR038765">
    <property type="entry name" value="Papain-like_cys_pep_sf"/>
</dbReference>
<dbReference type="GO" id="GO:0010038">
    <property type="term" value="P:response to metal ion"/>
    <property type="evidence" value="ECO:0007669"/>
    <property type="project" value="InterPro"/>
</dbReference>
<dbReference type="EC" id="2.3.2.15" evidence="1"/>